<evidence type="ECO:0000313" key="4">
    <source>
        <dbReference type="Proteomes" id="UP001500326"/>
    </source>
</evidence>
<evidence type="ECO:0008006" key="5">
    <source>
        <dbReference type="Google" id="ProtNLM"/>
    </source>
</evidence>
<evidence type="ECO:0000313" key="3">
    <source>
        <dbReference type="EMBL" id="GAA1978801.1"/>
    </source>
</evidence>
<dbReference type="Proteomes" id="UP001500326">
    <property type="component" value="Unassembled WGS sequence"/>
</dbReference>
<feature type="transmembrane region" description="Helical" evidence="2">
    <location>
        <begin position="12"/>
        <end position="33"/>
    </location>
</feature>
<keyword evidence="2" id="KW-0812">Transmembrane</keyword>
<keyword evidence="4" id="KW-1185">Reference proteome</keyword>
<protein>
    <recommendedName>
        <fullName evidence="5">Polysaccharide chain length determinant N-terminal domain-containing protein</fullName>
    </recommendedName>
</protein>
<feature type="region of interest" description="Disordered" evidence="1">
    <location>
        <begin position="199"/>
        <end position="236"/>
    </location>
</feature>
<dbReference type="RefSeq" id="WP_344059117.1">
    <property type="nucleotide sequence ID" value="NZ_BAAAOH010000001.1"/>
</dbReference>
<feature type="transmembrane region" description="Helical" evidence="2">
    <location>
        <begin position="171"/>
        <end position="195"/>
    </location>
</feature>
<gene>
    <name evidence="3" type="ORF">GCM10009777_09960</name>
</gene>
<comment type="caution">
    <text evidence="3">The sequence shown here is derived from an EMBL/GenBank/DDBJ whole genome shotgun (WGS) entry which is preliminary data.</text>
</comment>
<sequence length="236" mass="24657">MVLDVLKALARRWYVLVAGVLLTAGIAYGAYVASPPEYNARGLVLLLPSEAAVGVGGNPFLTLSGLEQPAGIVVAYFGSTTAQAEVAEQSPTAEYVVGIDDSTRGPVIAIDVTDHSAAAALSTLNFIAERIPAELERLQQDVDAPAQAVITSMPLTIDEKAKSDISGTLRLVIAALAAGVVATGFVAFALDGVLLRRSQSRRSERTEPAKWRGPAEVPGEPKNATAGRPVRARARS</sequence>
<dbReference type="EMBL" id="BAAAOH010000001">
    <property type="protein sequence ID" value="GAA1978801.1"/>
    <property type="molecule type" value="Genomic_DNA"/>
</dbReference>
<evidence type="ECO:0000256" key="2">
    <source>
        <dbReference type="SAM" id="Phobius"/>
    </source>
</evidence>
<proteinExistence type="predicted"/>
<keyword evidence="2" id="KW-0472">Membrane</keyword>
<organism evidence="3 4">
    <name type="scientific">Microbacterium pumilum</name>
    <dbReference type="NCBI Taxonomy" id="344165"/>
    <lineage>
        <taxon>Bacteria</taxon>
        <taxon>Bacillati</taxon>
        <taxon>Actinomycetota</taxon>
        <taxon>Actinomycetes</taxon>
        <taxon>Micrococcales</taxon>
        <taxon>Microbacteriaceae</taxon>
        <taxon>Microbacterium</taxon>
    </lineage>
</organism>
<evidence type="ECO:0000256" key="1">
    <source>
        <dbReference type="SAM" id="MobiDB-lite"/>
    </source>
</evidence>
<feature type="compositionally biased region" description="Basic and acidic residues" evidence="1">
    <location>
        <begin position="201"/>
        <end position="210"/>
    </location>
</feature>
<accession>A0ABN2S1J4</accession>
<keyword evidence="2" id="KW-1133">Transmembrane helix</keyword>
<reference evidence="3 4" key="1">
    <citation type="journal article" date="2019" name="Int. J. Syst. Evol. Microbiol.">
        <title>The Global Catalogue of Microorganisms (GCM) 10K type strain sequencing project: providing services to taxonomists for standard genome sequencing and annotation.</title>
        <authorList>
            <consortium name="The Broad Institute Genomics Platform"/>
            <consortium name="The Broad Institute Genome Sequencing Center for Infectious Disease"/>
            <person name="Wu L."/>
            <person name="Ma J."/>
        </authorList>
    </citation>
    <scope>NUCLEOTIDE SEQUENCE [LARGE SCALE GENOMIC DNA]</scope>
    <source>
        <strain evidence="3 4">JCM 14902</strain>
    </source>
</reference>
<name>A0ABN2S1J4_9MICO</name>